<dbReference type="RefSeq" id="WP_270127628.1">
    <property type="nucleotide sequence ID" value="NZ_CP115396.1"/>
</dbReference>
<gene>
    <name evidence="2" type="ORF">O9Z63_02145</name>
</gene>
<keyword evidence="1" id="KW-0732">Signal</keyword>
<evidence type="ECO:0008006" key="4">
    <source>
        <dbReference type="Google" id="ProtNLM"/>
    </source>
</evidence>
<keyword evidence="3" id="KW-1185">Reference proteome</keyword>
<protein>
    <recommendedName>
        <fullName evidence="4">Macroglobulin domain-containing protein</fullName>
    </recommendedName>
</protein>
<proteinExistence type="predicted"/>
<accession>A0ABY7PQB8</accession>
<evidence type="ECO:0000256" key="1">
    <source>
        <dbReference type="SAM" id="SignalP"/>
    </source>
</evidence>
<dbReference type="EMBL" id="CP115396">
    <property type="protein sequence ID" value="WBO85051.1"/>
    <property type="molecule type" value="Genomic_DNA"/>
</dbReference>
<organism evidence="2 3">
    <name type="scientific">Hymenobacter yonginensis</name>
    <dbReference type="NCBI Taxonomy" id="748197"/>
    <lineage>
        <taxon>Bacteria</taxon>
        <taxon>Pseudomonadati</taxon>
        <taxon>Bacteroidota</taxon>
        <taxon>Cytophagia</taxon>
        <taxon>Cytophagales</taxon>
        <taxon>Hymenobacteraceae</taxon>
        <taxon>Hymenobacter</taxon>
    </lineage>
</organism>
<reference evidence="2 3" key="1">
    <citation type="journal article" date="2011" name="Int. J. Syst. Evol. Microbiol.">
        <title>Hymenobacter yonginensis sp. nov., isolated from a mesotrophic artificial lake.</title>
        <authorList>
            <person name="Joung Y."/>
            <person name="Cho S.H."/>
            <person name="Kim H."/>
            <person name="Kim S.B."/>
            <person name="Joh K."/>
        </authorList>
    </citation>
    <scope>NUCLEOTIDE SEQUENCE [LARGE SCALE GENOMIC DNA]</scope>
    <source>
        <strain evidence="2 3">KCTC 22745</strain>
    </source>
</reference>
<feature type="chain" id="PRO_5045347369" description="Macroglobulin domain-containing protein" evidence="1">
    <location>
        <begin position="20"/>
        <end position="291"/>
    </location>
</feature>
<name>A0ABY7PQB8_9BACT</name>
<sequence>MMRYFSLLLLLLTSLFAEAATPPMLQLDVARFRNEDVALKGAVVEIYATVSGKSLRYMRRAPKMYQAAAALTLEVIRPDGQAVYQETVVLKPPVLSDTTAVIKNPLSFQKRLLLPEGTYTLRALVRDQYQAGKQSLVEQPLVLAAIGPKPQLSDLVLLARAPARGAEASNFSRSGYTLTRAPGGFYARGAERLWLYAELYNVAADQPLVLRYRLRAAAAKTDALAITGAVRGQAGRPAPVLGELDLSKLPSGDYTLTVEVRTAKNQLLTAQSVAVHRDAADYAPAGAGPGH</sequence>
<evidence type="ECO:0000313" key="3">
    <source>
        <dbReference type="Proteomes" id="UP001211872"/>
    </source>
</evidence>
<dbReference type="Proteomes" id="UP001211872">
    <property type="component" value="Chromosome"/>
</dbReference>
<evidence type="ECO:0000313" key="2">
    <source>
        <dbReference type="EMBL" id="WBO85051.1"/>
    </source>
</evidence>
<feature type="signal peptide" evidence="1">
    <location>
        <begin position="1"/>
        <end position="19"/>
    </location>
</feature>